<feature type="region of interest" description="Disordered" evidence="4">
    <location>
        <begin position="434"/>
        <end position="453"/>
    </location>
</feature>
<dbReference type="PROSITE" id="PS50110">
    <property type="entry name" value="RESPONSE_REGULATORY"/>
    <property type="match status" value="1"/>
</dbReference>
<dbReference type="Pfam" id="PF02518">
    <property type="entry name" value="HATPase_c"/>
    <property type="match status" value="1"/>
</dbReference>
<dbReference type="InterPro" id="IPR011006">
    <property type="entry name" value="CheY-like_superfamily"/>
</dbReference>
<dbReference type="InterPro" id="IPR003593">
    <property type="entry name" value="AAA+_ATPase"/>
</dbReference>
<dbReference type="SUPFAM" id="SSF52540">
    <property type="entry name" value="P-loop containing nucleoside triphosphate hydrolases"/>
    <property type="match status" value="1"/>
</dbReference>
<feature type="region of interest" description="Disordered" evidence="4">
    <location>
        <begin position="822"/>
        <end position="846"/>
    </location>
</feature>
<dbReference type="InterPro" id="IPR029016">
    <property type="entry name" value="GAF-like_dom_sf"/>
</dbReference>
<evidence type="ECO:0000259" key="5">
    <source>
        <dbReference type="PROSITE" id="PS50011"/>
    </source>
</evidence>
<dbReference type="PANTHER" id="PTHR43642">
    <property type="entry name" value="HYBRID SIGNAL TRANSDUCTION HISTIDINE KINASE G"/>
    <property type="match status" value="1"/>
</dbReference>
<evidence type="ECO:0000256" key="1">
    <source>
        <dbReference type="ARBA" id="ARBA00022679"/>
    </source>
</evidence>
<dbReference type="InterPro" id="IPR011009">
    <property type="entry name" value="Kinase-like_dom_sf"/>
</dbReference>
<evidence type="ECO:0000313" key="9">
    <source>
        <dbReference type="Proteomes" id="UP000274822"/>
    </source>
</evidence>
<dbReference type="CDD" id="cd17546">
    <property type="entry name" value="REC_hyHK_CKI1_RcsC-like"/>
    <property type="match status" value="1"/>
</dbReference>
<evidence type="ECO:0000313" key="8">
    <source>
        <dbReference type="EMBL" id="RUS30709.1"/>
    </source>
</evidence>
<dbReference type="PROSITE" id="PS50011">
    <property type="entry name" value="PROTEIN_KINASE_DOM"/>
    <property type="match status" value="1"/>
</dbReference>
<comment type="caution">
    <text evidence="8">The sequence shown here is derived from an EMBL/GenBank/DDBJ whole genome shotgun (WGS) entry which is preliminary data.</text>
</comment>
<dbReference type="Gene3D" id="3.40.50.2300">
    <property type="match status" value="1"/>
</dbReference>
<dbReference type="Pfam" id="PF13191">
    <property type="entry name" value="AAA_16"/>
    <property type="match status" value="1"/>
</dbReference>
<dbReference type="SUPFAM" id="SSF56112">
    <property type="entry name" value="Protein kinase-like (PK-like)"/>
    <property type="match status" value="1"/>
</dbReference>
<dbReference type="InterPro" id="IPR003594">
    <property type="entry name" value="HATPase_dom"/>
</dbReference>
<feature type="modified residue" description="4-aspartylphosphate" evidence="3">
    <location>
        <position position="2192"/>
    </location>
</feature>
<protein>
    <recommendedName>
        <fullName evidence="10">Histidine kinase</fullName>
    </recommendedName>
</protein>
<dbReference type="Gene3D" id="3.40.50.300">
    <property type="entry name" value="P-loop containing nucleotide triphosphate hydrolases"/>
    <property type="match status" value="1"/>
</dbReference>
<evidence type="ECO:0008006" key="10">
    <source>
        <dbReference type="Google" id="ProtNLM"/>
    </source>
</evidence>
<sequence>MPFKVDQRANENGGRGAKPPQPPITPMNRNAGTEMFHVTRSRADVEKTKVKTCQDPLALCFPTTMYSENEILVVPGYSFGRSISKTTDYGDRIGVAYGYRTADRLPVLAKVTYQQSLILERQFHITKRLCEQPEGSSFVVQPIERLSLSDGLTVVLFLDEGASHLDSFELSTSPRDSSPQPQPSIDVPTFLKFATKCCDCLDFVHRNQIIHGELRPSVFLWKYPDDIVKIKHFGTGARTFEATLTSEGWRKSTSSRESLAVLHNTLVYISPEQTGRTSYTPDHRTDLYSLGIMLFVLLSGQLPFEGGPIDILHSVLSKPVPKLHEIRPEIPRIISEIIEKLTNKSPNDRYSSAHGLREDLKECIRRLADSESISQFPLAEHDIASVFTLPSTVYGRSREIELISSIIRRVANATKTHVIHFADDGILSGSPSISDDISDASGETGSVTGDRSLVTPLSVTSATGSNTVGGDLPGASAMGSLRRRIKHTQTTEIIAIHGPAGVGKSTLANRAVQSQARDNGYVATAKFDNRQQTPYGCILQCISLIFKQLLTESEEEIAHFHKVLRNSLGAQLVNIRLIMDLVPELRPILGDMGIELMPEVEQLSSVESRARFHGIFIEIIRIISNWKMLTLFLDDIHQADEPSLDLVITLISAKIPLLIILSYRDNELPLKIPAILNSDHASVTNIPLQNLDSNALHELVGAALQRKKEEDLTDITPLVELLANRTKGNAFYTRQILFALERKGWIFFDWRASRWEYNLEGTAGMLASGSAEGDDIMDVEFLVQRLKELPLDSQKFLKWASFIGNVFSWESVKYLMTYADSSDSSDTDGEDTQKTPSTSPKSFGSLKNHRIKGVADATPTHGRKRKRLRGKDAVNGLEAAVREGIVLPVDGDTFKFMHDRFSQAAMLLADSTVTERIHFSIAEMLINTTTADVFLTADHLMKASELISTFVKKSPYRDVLVQAGDKASIAGAHAMALNYYKYAMKLTNEASWLDSPDSSYEKTLHLFVRAAELNWVVGNPATSEALLEEIFKHSRTPLDRAPAYQIQHRLFFQEKKHKNGGDALFTCLRELGLTGVKTDITREQLDEIFEQTKQEILQVGFSQIAQIGPCQDKTVQTIMDVLQEACTAAYWLSQLSLLFFIAAKLVSASLKNGMTKVSGIGFVFFGIAAVEGYQQYEIGQEIGELGVKIGEKYGRCYDCGRGKFLYTCFLDQWKHHLRETIPMYNECHELSLSAGDRIYASFSKVHIVTSSFHIGEYLSQVMQEAQLCFNEVHNWSPSADTNILVVSLMRTILALQGNTYLSEQGIFDDENFSDVAFVQENCDASSNPTVPMNWYLSYKMLPLVLYGFNEAAINLGFECISTMHCHPLHTRMMLYLHSLAMISILRDASIDGDTRRNYLDRVRENQRLIFEWVPHSGNNLAMWHTLVEAELASLSPATRKTDQLYEEAINQAHAGRWRLDSGIILEYAGEHYLRNGLKNIAVSLFDRSVSAYTAIGAYGKVRHLRSKHGELLSVLEDQAPTTNFGSQTDTYPVLDQKYSWDEVRNSSGPTSVKAATPASTEQTLMELDIIDLASILKSSQVISSEVDFDSLLKSMMAIILENCGAEAGAIVVKGDDGAYSIVGYGSQKNGSTTFNPPKQLSDEDDLLSARIVLYAIHTRENVFITNVRADPRFSTGSWFARAGSISVICVPILHKSTLVGCLYLEGSVGSFTPKHLRVMTLLCQQIGISVTNALLFTENSEMIESQKKALREAKESRESALKAMRLKSTFLANMYYRRTNAFFPLKDDLLNFSKLEAGKVALDLGDVYMEDLFADVIELLTILATRKGLNMSYIVDEAVPSILVGDSNRLKQILNNLIGNAIKFTHQGEIIVRCSLDKSTNISPDANDVMLHFEVTDSGIGISEEQQKHLFEPFSQQLVHLMNGNAGVISEQGRGSTFWFTAKLSKALLGPNETPHQDLQREVLSLVQRLGKPRVLIGANFSSTVDMLGRFLDFSHQEKVLSFRETMESLQKSKFDVAVLDFPMDENGTELHAVQHNPRLHNLRIILFHTHSLEEIRLNEEGTGAPGRKGPLVNAGAKVTRISKPARRLKLLRSMAEILNRPMSSKLRASVSLNRSARDILTKEEQASLVSRDIGTDVDLHLYRVDNAIAQKVLFKQLSNLGFSVDCANNGLEALEIWSAKPPGYYCMAFFDHHMPKCDGVEATKRLRRLELEIKTAHLLSIVALSADVQTSARTLCLEAGMNGYLTKPMKTDQLVGVLRKFCSSEIVEYPKFVDG</sequence>
<keyword evidence="2" id="KW-0418">Kinase</keyword>
<dbReference type="InterPro" id="IPR000719">
    <property type="entry name" value="Prot_kinase_dom"/>
</dbReference>
<dbReference type="InterPro" id="IPR027417">
    <property type="entry name" value="P-loop_NTPase"/>
</dbReference>
<feature type="domain" description="Response regulatory" evidence="7">
    <location>
        <begin position="2140"/>
        <end position="2263"/>
    </location>
</feature>
<dbReference type="SMART" id="SM00065">
    <property type="entry name" value="GAF"/>
    <property type="match status" value="1"/>
</dbReference>
<dbReference type="InterPro" id="IPR036890">
    <property type="entry name" value="HATPase_C_sf"/>
</dbReference>
<dbReference type="SMART" id="SM00387">
    <property type="entry name" value="HATPase_c"/>
    <property type="match status" value="1"/>
</dbReference>
<dbReference type="InterPro" id="IPR003018">
    <property type="entry name" value="GAF"/>
</dbReference>
<feature type="compositionally biased region" description="Polar residues" evidence="4">
    <location>
        <begin position="443"/>
        <end position="453"/>
    </location>
</feature>
<organism evidence="8 9">
    <name type="scientific">Jimgerdemannia flammicorona</name>
    <dbReference type="NCBI Taxonomy" id="994334"/>
    <lineage>
        <taxon>Eukaryota</taxon>
        <taxon>Fungi</taxon>
        <taxon>Fungi incertae sedis</taxon>
        <taxon>Mucoromycota</taxon>
        <taxon>Mucoromycotina</taxon>
        <taxon>Endogonomycetes</taxon>
        <taxon>Endogonales</taxon>
        <taxon>Endogonaceae</taxon>
        <taxon>Jimgerdemannia</taxon>
    </lineage>
</organism>
<dbReference type="PANTHER" id="PTHR43642:SF1">
    <property type="entry name" value="HYBRID SIGNAL TRANSDUCTION HISTIDINE KINASE G"/>
    <property type="match status" value="1"/>
</dbReference>
<evidence type="ECO:0000256" key="4">
    <source>
        <dbReference type="SAM" id="MobiDB-lite"/>
    </source>
</evidence>
<dbReference type="GO" id="GO:0005524">
    <property type="term" value="F:ATP binding"/>
    <property type="evidence" value="ECO:0007669"/>
    <property type="project" value="InterPro"/>
</dbReference>
<dbReference type="Gene3D" id="1.10.510.10">
    <property type="entry name" value="Transferase(Phosphotransferase) domain 1"/>
    <property type="match status" value="1"/>
</dbReference>
<keyword evidence="9" id="KW-1185">Reference proteome</keyword>
<dbReference type="SUPFAM" id="SSF52172">
    <property type="entry name" value="CheY-like"/>
    <property type="match status" value="1"/>
</dbReference>
<dbReference type="InterPro" id="IPR001789">
    <property type="entry name" value="Sig_transdc_resp-reg_receiver"/>
</dbReference>
<feature type="region of interest" description="Disordered" evidence="4">
    <location>
        <begin position="1"/>
        <end position="31"/>
    </location>
</feature>
<accession>A0A433QLR8</accession>
<name>A0A433QLR8_9FUNG</name>
<keyword evidence="1" id="KW-0808">Transferase</keyword>
<dbReference type="Pfam" id="PF00069">
    <property type="entry name" value="Pkinase"/>
    <property type="match status" value="1"/>
</dbReference>
<evidence type="ECO:0000259" key="7">
    <source>
        <dbReference type="PROSITE" id="PS50110"/>
    </source>
</evidence>
<proteinExistence type="predicted"/>
<dbReference type="GO" id="GO:0004672">
    <property type="term" value="F:protein kinase activity"/>
    <property type="evidence" value="ECO:0007669"/>
    <property type="project" value="InterPro"/>
</dbReference>
<dbReference type="SMART" id="SM00220">
    <property type="entry name" value="S_TKc"/>
    <property type="match status" value="1"/>
</dbReference>
<gene>
    <name evidence="8" type="ORF">BC938DRAFT_479050</name>
</gene>
<dbReference type="SUPFAM" id="SSF55874">
    <property type="entry name" value="ATPase domain of HSP90 chaperone/DNA topoisomerase II/histidine kinase"/>
    <property type="match status" value="1"/>
</dbReference>
<dbReference type="SUPFAM" id="SSF55781">
    <property type="entry name" value="GAF domain-like"/>
    <property type="match status" value="1"/>
</dbReference>
<feature type="domain" description="Histidine kinase" evidence="6">
    <location>
        <begin position="1787"/>
        <end position="1946"/>
    </location>
</feature>
<evidence type="ECO:0000256" key="3">
    <source>
        <dbReference type="PROSITE-ProRule" id="PRU00169"/>
    </source>
</evidence>
<dbReference type="InterPro" id="IPR005467">
    <property type="entry name" value="His_kinase_dom"/>
</dbReference>
<dbReference type="Pfam" id="PF13185">
    <property type="entry name" value="GAF_2"/>
    <property type="match status" value="1"/>
</dbReference>
<dbReference type="Gene3D" id="3.30.565.10">
    <property type="entry name" value="Histidine kinase-like ATPase, C-terminal domain"/>
    <property type="match status" value="1"/>
</dbReference>
<keyword evidence="3" id="KW-0597">Phosphoprotein</keyword>
<dbReference type="Pfam" id="PF00072">
    <property type="entry name" value="Response_reg"/>
    <property type="match status" value="1"/>
</dbReference>
<dbReference type="InterPro" id="IPR053159">
    <property type="entry name" value="Hybrid_Histidine_Kinase"/>
</dbReference>
<dbReference type="EMBL" id="RBNJ01003638">
    <property type="protein sequence ID" value="RUS30709.1"/>
    <property type="molecule type" value="Genomic_DNA"/>
</dbReference>
<dbReference type="InterPro" id="IPR041664">
    <property type="entry name" value="AAA_16"/>
</dbReference>
<dbReference type="CDD" id="cd16922">
    <property type="entry name" value="HATPase_EvgS-ArcB-TorS-like"/>
    <property type="match status" value="1"/>
</dbReference>
<reference evidence="8 9" key="1">
    <citation type="journal article" date="2018" name="New Phytol.">
        <title>Phylogenomics of Endogonaceae and evolution of mycorrhizas within Mucoromycota.</title>
        <authorList>
            <person name="Chang Y."/>
            <person name="Desiro A."/>
            <person name="Na H."/>
            <person name="Sandor L."/>
            <person name="Lipzen A."/>
            <person name="Clum A."/>
            <person name="Barry K."/>
            <person name="Grigoriev I.V."/>
            <person name="Martin F.M."/>
            <person name="Stajich J.E."/>
            <person name="Smith M.E."/>
            <person name="Bonito G."/>
            <person name="Spatafora J.W."/>
        </authorList>
    </citation>
    <scope>NUCLEOTIDE SEQUENCE [LARGE SCALE GENOMIC DNA]</scope>
    <source>
        <strain evidence="8 9">AD002</strain>
    </source>
</reference>
<dbReference type="PROSITE" id="PS50109">
    <property type="entry name" value="HIS_KIN"/>
    <property type="match status" value="1"/>
</dbReference>
<feature type="domain" description="Protein kinase" evidence="5">
    <location>
        <begin position="81"/>
        <end position="364"/>
    </location>
</feature>
<dbReference type="SMART" id="SM00382">
    <property type="entry name" value="AAA"/>
    <property type="match status" value="1"/>
</dbReference>
<evidence type="ECO:0000259" key="6">
    <source>
        <dbReference type="PROSITE" id="PS50109"/>
    </source>
</evidence>
<dbReference type="Gene3D" id="3.30.450.40">
    <property type="match status" value="1"/>
</dbReference>
<evidence type="ECO:0000256" key="2">
    <source>
        <dbReference type="ARBA" id="ARBA00022777"/>
    </source>
</evidence>
<dbReference type="GO" id="GO:0000160">
    <property type="term" value="P:phosphorelay signal transduction system"/>
    <property type="evidence" value="ECO:0007669"/>
    <property type="project" value="InterPro"/>
</dbReference>
<dbReference type="SMART" id="SM00448">
    <property type="entry name" value="REC"/>
    <property type="match status" value="1"/>
</dbReference>
<dbReference type="Proteomes" id="UP000274822">
    <property type="component" value="Unassembled WGS sequence"/>
</dbReference>